<evidence type="ECO:0000256" key="1">
    <source>
        <dbReference type="SAM" id="MobiDB-lite"/>
    </source>
</evidence>
<name>A0A251RZI1_HELAN</name>
<dbReference type="EMBL" id="CM007905">
    <property type="protein sequence ID" value="OTF91642.1"/>
    <property type="molecule type" value="Genomic_DNA"/>
</dbReference>
<reference evidence="3" key="1">
    <citation type="journal article" date="2017" name="Nature">
        <title>The sunflower genome provides insights into oil metabolism, flowering and Asterid evolution.</title>
        <authorList>
            <person name="Badouin H."/>
            <person name="Gouzy J."/>
            <person name="Grassa C.J."/>
            <person name="Murat F."/>
            <person name="Staton S.E."/>
            <person name="Cottret L."/>
            <person name="Lelandais-Briere C."/>
            <person name="Owens G.L."/>
            <person name="Carrere S."/>
            <person name="Mayjonade B."/>
            <person name="Legrand L."/>
            <person name="Gill N."/>
            <person name="Kane N.C."/>
            <person name="Bowers J.E."/>
            <person name="Hubner S."/>
            <person name="Bellec A."/>
            <person name="Berard A."/>
            <person name="Berges H."/>
            <person name="Blanchet N."/>
            <person name="Boniface M.C."/>
            <person name="Brunel D."/>
            <person name="Catrice O."/>
            <person name="Chaidir N."/>
            <person name="Claudel C."/>
            <person name="Donnadieu C."/>
            <person name="Faraut T."/>
            <person name="Fievet G."/>
            <person name="Helmstetter N."/>
            <person name="King M."/>
            <person name="Knapp S.J."/>
            <person name="Lai Z."/>
            <person name="Le Paslier M.C."/>
            <person name="Lippi Y."/>
            <person name="Lorenzon L."/>
            <person name="Mandel J.R."/>
            <person name="Marage G."/>
            <person name="Marchand G."/>
            <person name="Marquand E."/>
            <person name="Bret-Mestries E."/>
            <person name="Morien E."/>
            <person name="Nambeesan S."/>
            <person name="Nguyen T."/>
            <person name="Pegot-Espagnet P."/>
            <person name="Pouilly N."/>
            <person name="Raftis F."/>
            <person name="Sallet E."/>
            <person name="Schiex T."/>
            <person name="Thomas J."/>
            <person name="Vandecasteele C."/>
            <person name="Vares D."/>
            <person name="Vear F."/>
            <person name="Vautrin S."/>
            <person name="Crespi M."/>
            <person name="Mangin B."/>
            <person name="Burke J.M."/>
            <person name="Salse J."/>
            <person name="Munos S."/>
            <person name="Vincourt P."/>
            <person name="Rieseberg L.H."/>
            <person name="Langlade N.B."/>
        </authorList>
    </citation>
    <scope>NUCLEOTIDE SEQUENCE [LARGE SCALE GENOMIC DNA]</scope>
    <source>
        <strain evidence="3">cv. SF193</strain>
    </source>
</reference>
<organism evidence="2 3">
    <name type="scientific">Helianthus annuus</name>
    <name type="common">Common sunflower</name>
    <dbReference type="NCBI Taxonomy" id="4232"/>
    <lineage>
        <taxon>Eukaryota</taxon>
        <taxon>Viridiplantae</taxon>
        <taxon>Streptophyta</taxon>
        <taxon>Embryophyta</taxon>
        <taxon>Tracheophyta</taxon>
        <taxon>Spermatophyta</taxon>
        <taxon>Magnoliopsida</taxon>
        <taxon>eudicotyledons</taxon>
        <taxon>Gunneridae</taxon>
        <taxon>Pentapetalae</taxon>
        <taxon>asterids</taxon>
        <taxon>campanulids</taxon>
        <taxon>Asterales</taxon>
        <taxon>Asteraceae</taxon>
        <taxon>Asteroideae</taxon>
        <taxon>Heliantheae alliance</taxon>
        <taxon>Heliantheae</taxon>
        <taxon>Helianthus</taxon>
    </lineage>
</organism>
<sequence length="73" mass="8117">MLILDNIRSGPQTSKKATMLANPRSGGPGVNGGKMSNMEMTSQLGRVGRSKSCHYFSRVGQTHYLYIIKEWRS</sequence>
<dbReference type="AlphaFoldDB" id="A0A251RZI1"/>
<protein>
    <submittedName>
        <fullName evidence="2">Uncharacterized protein</fullName>
    </submittedName>
</protein>
<feature type="region of interest" description="Disordered" evidence="1">
    <location>
        <begin position="1"/>
        <end position="43"/>
    </location>
</feature>
<dbReference type="Proteomes" id="UP000215914">
    <property type="component" value="Chromosome 16"/>
</dbReference>
<evidence type="ECO:0000313" key="3">
    <source>
        <dbReference type="Proteomes" id="UP000215914"/>
    </source>
</evidence>
<evidence type="ECO:0000313" key="2">
    <source>
        <dbReference type="EMBL" id="OTF91642.1"/>
    </source>
</evidence>
<gene>
    <name evidence="2" type="ORF">HannXRQ_Chr16g0513041</name>
</gene>
<dbReference type="InParanoid" id="A0A251RZI1"/>
<keyword evidence="3" id="KW-1185">Reference proteome</keyword>
<accession>A0A251RZI1</accession>
<proteinExistence type="predicted"/>